<name>A0A084XYS0_9PROT</name>
<dbReference type="STRING" id="1457154.CAPSK01_003057"/>
<dbReference type="AlphaFoldDB" id="A0A084XYS0"/>
<reference evidence="1 2" key="1">
    <citation type="submission" date="2014-07" db="EMBL/GenBank/DDBJ databases">
        <title>Expanding our view of genomic diversity in Candidatus Accumulibacter clades.</title>
        <authorList>
            <person name="Skennerton C.T."/>
            <person name="Barr J.J."/>
            <person name="Slater F.R."/>
            <person name="Bond P.L."/>
            <person name="Tyson G.W."/>
        </authorList>
    </citation>
    <scope>NUCLEOTIDE SEQUENCE [LARGE SCALE GENOMIC DNA]</scope>
    <source>
        <strain evidence="2">SK-01</strain>
    </source>
</reference>
<accession>A0A084XYS0</accession>
<sequence>MSFAALLLLPSRAACLSESRKSMPASLEDRSNLWSAAIFAGKPANTGTAKVQSEVEAIACARIAGLASLLLELCSSTFRGDHFG</sequence>
<dbReference type="Proteomes" id="UP000019812">
    <property type="component" value="Unassembled WGS sequence"/>
</dbReference>
<comment type="caution">
    <text evidence="1">The sequence shown here is derived from an EMBL/GenBank/DDBJ whole genome shotgun (WGS) entry which is preliminary data.</text>
</comment>
<evidence type="ECO:0000313" key="1">
    <source>
        <dbReference type="EMBL" id="KFB67614.1"/>
    </source>
</evidence>
<protein>
    <submittedName>
        <fullName evidence="1">Uncharacterized protein</fullName>
    </submittedName>
</protein>
<proteinExistence type="predicted"/>
<gene>
    <name evidence="1" type="ORF">CAPSK01_003057</name>
</gene>
<dbReference type="EMBL" id="JDSS02000027">
    <property type="protein sequence ID" value="KFB67614.1"/>
    <property type="molecule type" value="Genomic_DNA"/>
</dbReference>
<organism evidence="1 2">
    <name type="scientific">Candidatus Accumulibacter vicinus</name>
    <dbReference type="NCBI Taxonomy" id="2954382"/>
    <lineage>
        <taxon>Bacteria</taxon>
        <taxon>Pseudomonadati</taxon>
        <taxon>Pseudomonadota</taxon>
        <taxon>Betaproteobacteria</taxon>
        <taxon>Candidatus Accumulibacter</taxon>
    </lineage>
</organism>
<evidence type="ECO:0000313" key="2">
    <source>
        <dbReference type="Proteomes" id="UP000019812"/>
    </source>
</evidence>